<dbReference type="AlphaFoldDB" id="A0A0C2SBR6"/>
<evidence type="ECO:0000256" key="12">
    <source>
        <dbReference type="PIRSR" id="PIRSR602403-1"/>
    </source>
</evidence>
<comment type="similarity">
    <text evidence="3 13">Belongs to the cytochrome P450 family.</text>
</comment>
<keyword evidence="7 14" id="KW-1133">Transmembrane helix</keyword>
<dbReference type="GO" id="GO:0020037">
    <property type="term" value="F:heme binding"/>
    <property type="evidence" value="ECO:0007669"/>
    <property type="project" value="InterPro"/>
</dbReference>
<protein>
    <recommendedName>
        <fullName evidence="17">Cytochrome P450</fullName>
    </recommendedName>
</protein>
<sequence length="502" mass="56927">METLAFVAAIFAAISLIYAPAILSTFLYNRKLKSIPAVGPSGTFTSYIGFVHFLRHGRKMLKDGYIKFHGSVFKVPTLTSWTIVVSGSNLIDELRRAPDEILSSTEALRQATHLDLTLGRETYNDPFHAEAIRGPFTKNIGTMFADVQDEIAVAFKEHIPVKGDEWARVTLYSTVMDIVCRASNRMFVGVPLCRDPDWMELNKSLTLELMKGAFVLGLFPATVRPFVAPLLWSISRSVKRGVKHLEPLIKERVEQEKRRGKDSPERPNDLVSWFFDVTKDRPRSVLSLVKAMLVTNFAAIHTTTMSVTYVMYELATRPEYVQPLREEIEAVISEEGWSKESVRKLRKLDSFIKESLRLTDFTVITMWRKALKDFTFSNGITIPAGSTVAVPYNAVHTDPDNYPDPGTFDGFRFEKMREKDSGDAKHQLTSLGIDYVLFGYGRHACPGRFFVVNEVKVMLAHVLLNYDIKMADGRGLPESWQFGFHAAPDMTAKMMFRNRREV</sequence>
<dbReference type="Proteomes" id="UP000054549">
    <property type="component" value="Unassembled WGS sequence"/>
</dbReference>
<evidence type="ECO:0000256" key="8">
    <source>
        <dbReference type="ARBA" id="ARBA00023002"/>
    </source>
</evidence>
<keyword evidence="16" id="KW-1185">Reference proteome</keyword>
<dbReference type="SUPFAM" id="SSF48264">
    <property type="entry name" value="Cytochrome P450"/>
    <property type="match status" value="1"/>
</dbReference>
<evidence type="ECO:0000256" key="10">
    <source>
        <dbReference type="ARBA" id="ARBA00023033"/>
    </source>
</evidence>
<evidence type="ECO:0000256" key="14">
    <source>
        <dbReference type="SAM" id="Phobius"/>
    </source>
</evidence>
<keyword evidence="11 14" id="KW-0472">Membrane</keyword>
<evidence type="ECO:0008006" key="17">
    <source>
        <dbReference type="Google" id="ProtNLM"/>
    </source>
</evidence>
<dbReference type="GO" id="GO:0004497">
    <property type="term" value="F:monooxygenase activity"/>
    <property type="evidence" value="ECO:0007669"/>
    <property type="project" value="UniProtKB-KW"/>
</dbReference>
<keyword evidence="8 13" id="KW-0560">Oxidoreductase</keyword>
<evidence type="ECO:0000256" key="2">
    <source>
        <dbReference type="ARBA" id="ARBA00004370"/>
    </source>
</evidence>
<evidence type="ECO:0000256" key="4">
    <source>
        <dbReference type="ARBA" id="ARBA00022617"/>
    </source>
</evidence>
<evidence type="ECO:0000256" key="11">
    <source>
        <dbReference type="ARBA" id="ARBA00023136"/>
    </source>
</evidence>
<dbReference type="GO" id="GO:0005506">
    <property type="term" value="F:iron ion binding"/>
    <property type="evidence" value="ECO:0007669"/>
    <property type="project" value="InterPro"/>
</dbReference>
<dbReference type="PANTHER" id="PTHR46206">
    <property type="entry name" value="CYTOCHROME P450"/>
    <property type="match status" value="1"/>
</dbReference>
<keyword evidence="5 14" id="KW-0812">Transmembrane</keyword>
<feature type="transmembrane region" description="Helical" evidence="14">
    <location>
        <begin position="6"/>
        <end position="28"/>
    </location>
</feature>
<evidence type="ECO:0000256" key="13">
    <source>
        <dbReference type="RuleBase" id="RU000461"/>
    </source>
</evidence>
<dbReference type="InterPro" id="IPR036396">
    <property type="entry name" value="Cyt_P450_sf"/>
</dbReference>
<dbReference type="OrthoDB" id="1844152at2759"/>
<comment type="subcellular location">
    <subcellularLocation>
        <location evidence="2">Membrane</location>
    </subcellularLocation>
</comment>
<dbReference type="HOGENOM" id="CLU_022195_0_2_1"/>
<evidence type="ECO:0000256" key="7">
    <source>
        <dbReference type="ARBA" id="ARBA00022989"/>
    </source>
</evidence>
<evidence type="ECO:0000256" key="3">
    <source>
        <dbReference type="ARBA" id="ARBA00010617"/>
    </source>
</evidence>
<dbReference type="STRING" id="946122.A0A0C2SBR6"/>
<dbReference type="GO" id="GO:0016705">
    <property type="term" value="F:oxidoreductase activity, acting on paired donors, with incorporation or reduction of molecular oxygen"/>
    <property type="evidence" value="ECO:0007669"/>
    <property type="project" value="InterPro"/>
</dbReference>
<dbReference type="PANTHER" id="PTHR46206:SF5">
    <property type="entry name" value="P450, PUTATIVE (EUROFUNG)-RELATED"/>
    <property type="match status" value="1"/>
</dbReference>
<keyword evidence="10 13" id="KW-0503">Monooxygenase</keyword>
<dbReference type="InterPro" id="IPR001128">
    <property type="entry name" value="Cyt_P450"/>
</dbReference>
<gene>
    <name evidence="15" type="ORF">M378DRAFT_168328</name>
</gene>
<dbReference type="InterPro" id="IPR002403">
    <property type="entry name" value="Cyt_P450_E_grp-IV"/>
</dbReference>
<evidence type="ECO:0000313" key="15">
    <source>
        <dbReference type="EMBL" id="KIL60300.1"/>
    </source>
</evidence>
<dbReference type="Pfam" id="PF00067">
    <property type="entry name" value="p450"/>
    <property type="match status" value="1"/>
</dbReference>
<organism evidence="15 16">
    <name type="scientific">Amanita muscaria (strain Koide BX008)</name>
    <dbReference type="NCBI Taxonomy" id="946122"/>
    <lineage>
        <taxon>Eukaryota</taxon>
        <taxon>Fungi</taxon>
        <taxon>Dikarya</taxon>
        <taxon>Basidiomycota</taxon>
        <taxon>Agaricomycotina</taxon>
        <taxon>Agaricomycetes</taxon>
        <taxon>Agaricomycetidae</taxon>
        <taxon>Agaricales</taxon>
        <taxon>Pluteineae</taxon>
        <taxon>Amanitaceae</taxon>
        <taxon>Amanita</taxon>
    </lineage>
</organism>
<feature type="binding site" description="axial binding residue" evidence="12">
    <location>
        <position position="445"/>
    </location>
    <ligand>
        <name>heme</name>
        <dbReference type="ChEBI" id="CHEBI:30413"/>
    </ligand>
    <ligandPart>
        <name>Fe</name>
        <dbReference type="ChEBI" id="CHEBI:18248"/>
    </ligandPart>
</feature>
<proteinExistence type="inferred from homology"/>
<keyword evidence="4 12" id="KW-0349">Heme</keyword>
<comment type="cofactor">
    <cofactor evidence="1 12">
        <name>heme</name>
        <dbReference type="ChEBI" id="CHEBI:30413"/>
    </cofactor>
</comment>
<evidence type="ECO:0000256" key="9">
    <source>
        <dbReference type="ARBA" id="ARBA00023004"/>
    </source>
</evidence>
<dbReference type="PRINTS" id="PR00465">
    <property type="entry name" value="EP450IV"/>
</dbReference>
<dbReference type="EMBL" id="KN818301">
    <property type="protein sequence ID" value="KIL60300.1"/>
    <property type="molecule type" value="Genomic_DNA"/>
</dbReference>
<evidence type="ECO:0000256" key="5">
    <source>
        <dbReference type="ARBA" id="ARBA00022692"/>
    </source>
</evidence>
<dbReference type="CDD" id="cd11041">
    <property type="entry name" value="CYP503A1-like"/>
    <property type="match status" value="1"/>
</dbReference>
<evidence type="ECO:0000256" key="1">
    <source>
        <dbReference type="ARBA" id="ARBA00001971"/>
    </source>
</evidence>
<evidence type="ECO:0000313" key="16">
    <source>
        <dbReference type="Proteomes" id="UP000054549"/>
    </source>
</evidence>
<dbReference type="InterPro" id="IPR017972">
    <property type="entry name" value="Cyt_P450_CS"/>
</dbReference>
<evidence type="ECO:0000256" key="6">
    <source>
        <dbReference type="ARBA" id="ARBA00022723"/>
    </source>
</evidence>
<keyword evidence="9 12" id="KW-0408">Iron</keyword>
<dbReference type="PROSITE" id="PS00086">
    <property type="entry name" value="CYTOCHROME_P450"/>
    <property type="match status" value="1"/>
</dbReference>
<keyword evidence="6 12" id="KW-0479">Metal-binding</keyword>
<name>A0A0C2SBR6_AMAMK</name>
<dbReference type="GO" id="GO:0016020">
    <property type="term" value="C:membrane"/>
    <property type="evidence" value="ECO:0007669"/>
    <property type="project" value="UniProtKB-SubCell"/>
</dbReference>
<accession>A0A0C2SBR6</accession>
<dbReference type="Gene3D" id="1.10.630.10">
    <property type="entry name" value="Cytochrome P450"/>
    <property type="match status" value="1"/>
</dbReference>
<dbReference type="InParanoid" id="A0A0C2SBR6"/>
<reference evidence="15 16" key="1">
    <citation type="submission" date="2014-04" db="EMBL/GenBank/DDBJ databases">
        <title>Evolutionary Origins and Diversification of the Mycorrhizal Mutualists.</title>
        <authorList>
            <consortium name="DOE Joint Genome Institute"/>
            <consortium name="Mycorrhizal Genomics Consortium"/>
            <person name="Kohler A."/>
            <person name="Kuo A."/>
            <person name="Nagy L.G."/>
            <person name="Floudas D."/>
            <person name="Copeland A."/>
            <person name="Barry K.W."/>
            <person name="Cichocki N."/>
            <person name="Veneault-Fourrey C."/>
            <person name="LaButti K."/>
            <person name="Lindquist E.A."/>
            <person name="Lipzen A."/>
            <person name="Lundell T."/>
            <person name="Morin E."/>
            <person name="Murat C."/>
            <person name="Riley R."/>
            <person name="Ohm R."/>
            <person name="Sun H."/>
            <person name="Tunlid A."/>
            <person name="Henrissat B."/>
            <person name="Grigoriev I.V."/>
            <person name="Hibbett D.S."/>
            <person name="Martin F."/>
        </authorList>
    </citation>
    <scope>NUCLEOTIDE SEQUENCE [LARGE SCALE GENOMIC DNA]</scope>
    <source>
        <strain evidence="15 16">Koide BX008</strain>
    </source>
</reference>